<gene>
    <name evidence="2" type="ORF">AKO1_001331</name>
</gene>
<evidence type="ECO:0000256" key="1">
    <source>
        <dbReference type="SAM" id="MobiDB-lite"/>
    </source>
</evidence>
<comment type="caution">
    <text evidence="2">The sequence shown here is derived from an EMBL/GenBank/DDBJ whole genome shotgun (WGS) entry which is preliminary data.</text>
</comment>
<feature type="region of interest" description="Disordered" evidence="1">
    <location>
        <begin position="1"/>
        <end position="53"/>
    </location>
</feature>
<name>A0AAW2ZFW9_9EUKA</name>
<evidence type="ECO:0000313" key="2">
    <source>
        <dbReference type="EMBL" id="KAL0488263.1"/>
    </source>
</evidence>
<keyword evidence="3" id="KW-1185">Reference proteome</keyword>
<sequence length="74" mass="9084">MVLILNVKSGASKEPNKEEKWDAQRREYERRIQEAEQRAEEAEQRADKEERERKNLEIQLSLVQYRSRNKRRKK</sequence>
<dbReference type="EMBL" id="JAOPGA020001421">
    <property type="protein sequence ID" value="KAL0488263.1"/>
    <property type="molecule type" value="Genomic_DNA"/>
</dbReference>
<dbReference type="Proteomes" id="UP001431209">
    <property type="component" value="Unassembled WGS sequence"/>
</dbReference>
<dbReference type="AlphaFoldDB" id="A0AAW2ZFW9"/>
<accession>A0AAW2ZFW9</accession>
<organism evidence="2 3">
    <name type="scientific">Acrasis kona</name>
    <dbReference type="NCBI Taxonomy" id="1008807"/>
    <lineage>
        <taxon>Eukaryota</taxon>
        <taxon>Discoba</taxon>
        <taxon>Heterolobosea</taxon>
        <taxon>Tetramitia</taxon>
        <taxon>Eutetramitia</taxon>
        <taxon>Acrasidae</taxon>
        <taxon>Acrasis</taxon>
    </lineage>
</organism>
<evidence type="ECO:0000313" key="3">
    <source>
        <dbReference type="Proteomes" id="UP001431209"/>
    </source>
</evidence>
<protein>
    <submittedName>
        <fullName evidence="2">Uncharacterized protein</fullName>
    </submittedName>
</protein>
<proteinExistence type="predicted"/>
<reference evidence="2 3" key="1">
    <citation type="submission" date="2024-03" db="EMBL/GenBank/DDBJ databases">
        <title>The Acrasis kona genome and developmental transcriptomes reveal deep origins of eukaryotic multicellular pathways.</title>
        <authorList>
            <person name="Sheikh S."/>
            <person name="Fu C.-J."/>
            <person name="Brown M.W."/>
            <person name="Baldauf S.L."/>
        </authorList>
    </citation>
    <scope>NUCLEOTIDE SEQUENCE [LARGE SCALE GENOMIC DNA]</scope>
    <source>
        <strain evidence="2 3">ATCC MYA-3509</strain>
    </source>
</reference>
<feature type="compositionally biased region" description="Basic and acidic residues" evidence="1">
    <location>
        <begin position="14"/>
        <end position="53"/>
    </location>
</feature>